<dbReference type="Pfam" id="PF07686">
    <property type="entry name" value="V-set"/>
    <property type="match status" value="2"/>
</dbReference>
<dbReference type="GO" id="GO:0009986">
    <property type="term" value="C:cell surface"/>
    <property type="evidence" value="ECO:0007669"/>
    <property type="project" value="TreeGrafter"/>
</dbReference>
<name>A0A3N0YL41_ANAGA</name>
<dbReference type="Proteomes" id="UP000281406">
    <property type="component" value="Unassembled WGS sequence"/>
</dbReference>
<evidence type="ECO:0000256" key="3">
    <source>
        <dbReference type="SAM" id="Phobius"/>
    </source>
</evidence>
<dbReference type="PANTHER" id="PTHR44793">
    <property type="entry name" value="MATRIX REMODELING-ASSOCIATED PROTEIN 8"/>
    <property type="match status" value="1"/>
</dbReference>
<dbReference type="SMART" id="SM00409">
    <property type="entry name" value="IG"/>
    <property type="match status" value="2"/>
</dbReference>
<dbReference type="EMBL" id="RJVU01036174">
    <property type="protein sequence ID" value="ROL46972.1"/>
    <property type="molecule type" value="Genomic_DNA"/>
</dbReference>
<dbReference type="SMART" id="SM01155">
    <property type="entry name" value="DUF1713"/>
    <property type="match status" value="1"/>
</dbReference>
<gene>
    <name evidence="5" type="ORF">DPX16_20624</name>
</gene>
<dbReference type="GO" id="GO:0007155">
    <property type="term" value="P:cell adhesion"/>
    <property type="evidence" value="ECO:0007669"/>
    <property type="project" value="InterPro"/>
</dbReference>
<dbReference type="PANTHER" id="PTHR44793:SF2">
    <property type="entry name" value="MATRIX REMODELING-ASSOCIATED PROTEIN 8"/>
    <property type="match status" value="1"/>
</dbReference>
<dbReference type="InterPro" id="IPR036179">
    <property type="entry name" value="Ig-like_dom_sf"/>
</dbReference>
<dbReference type="GO" id="GO:0016020">
    <property type="term" value="C:membrane"/>
    <property type="evidence" value="ECO:0007669"/>
    <property type="project" value="InterPro"/>
</dbReference>
<feature type="domain" description="Ig-like" evidence="4">
    <location>
        <begin position="415"/>
        <end position="532"/>
    </location>
</feature>
<keyword evidence="3" id="KW-0472">Membrane</keyword>
<evidence type="ECO:0000256" key="2">
    <source>
        <dbReference type="SAM" id="MobiDB-lite"/>
    </source>
</evidence>
<comment type="caution">
    <text evidence="5">The sequence shown here is derived from an EMBL/GenBank/DDBJ whole genome shotgun (WGS) entry which is preliminary data.</text>
</comment>
<dbReference type="OrthoDB" id="9832369at2759"/>
<dbReference type="InterPro" id="IPR013177">
    <property type="entry name" value="Ribosomal_mS38_C"/>
</dbReference>
<feature type="region of interest" description="Disordered" evidence="2">
    <location>
        <begin position="1"/>
        <end position="31"/>
    </location>
</feature>
<dbReference type="CDD" id="cd23699">
    <property type="entry name" value="At5g63150_CTD"/>
    <property type="match status" value="1"/>
</dbReference>
<protein>
    <recommendedName>
        <fullName evidence="1">Matrix remodeling-associated protein 8</fullName>
    </recommendedName>
</protein>
<keyword evidence="3" id="KW-1133">Transmembrane helix</keyword>
<dbReference type="Pfam" id="PF08213">
    <property type="entry name" value="COX24_C"/>
    <property type="match status" value="1"/>
</dbReference>
<feature type="transmembrane region" description="Helical" evidence="3">
    <location>
        <begin position="603"/>
        <end position="623"/>
    </location>
</feature>
<proteinExistence type="predicted"/>
<dbReference type="AlphaFoldDB" id="A0A3N0YL41"/>
<evidence type="ECO:0000313" key="5">
    <source>
        <dbReference type="EMBL" id="ROL46972.1"/>
    </source>
</evidence>
<sequence>MRVHDCFRKHGGEGQEEEEEEEERRRRKRKTSAINEIAVSTDLDRNPLEVEFVVGGTIVNQWTGSRQSHIEPNIFELERVVSRLNLLSNVSGSLQNQSQVLCSAVQHCRSTHFRALHYTNRCFTSAADNKLPPKLWTPLEPELEEVLVPRKLSVSPLESWLSLRYSLPRLLEASPPLEEGEIVGKSMVLPPFAVPLLEDVERATPLNCKNVLEIRRRKMNRHKYKKLLKRTKFLRRRVKDVRRKKKQAKFERDLARIVRRAGLKKAADEWKAPKVYVRLTWAQNSMPSVVVEARNLTVPAGSDVVLPCHNQRMVWRQDRLRDRQRVVHWDLIRNQPDYTAERILDMFSGGTERLYNDYNRGRITISKDAFSDGNFSLVINNVDVNDKGIYTCNLHHHYCKVHQSIQIQLNITKSPRKEKRVWEGNKSVFVVLVGKSVVLPCVNRRQLWTDSQRDEGQQQVVHWDWQAPGVTRDRADRLVDMYASGENRQYGPLFLRNKMNISTDAFSIGDFSLNVHNIQPSDKGLYSCHLHHHYCGLHERRIFRVIVGPSVQPLPPARSSTEAPKTPSHPLLPADNPNTNRVEAPHVLNVILPENQTHLLHQVGYILAIFLLLLLMLIGIIMITRHCRKKGLEFEVRRSERGRRTSIELDATELQPYNQEDLRLDYKNNIMKERAEANNYPSPKVIDLDREMERMPWK</sequence>
<feature type="domain" description="Ig-like" evidence="4">
    <location>
        <begin position="287"/>
        <end position="412"/>
    </location>
</feature>
<feature type="compositionally biased region" description="Basic and acidic residues" evidence="2">
    <location>
        <begin position="1"/>
        <end position="13"/>
    </location>
</feature>
<dbReference type="SUPFAM" id="SSF48726">
    <property type="entry name" value="Immunoglobulin"/>
    <property type="match status" value="2"/>
</dbReference>
<accession>A0A3N0YL41</accession>
<dbReference type="GO" id="GO:0030154">
    <property type="term" value="P:cell differentiation"/>
    <property type="evidence" value="ECO:0007669"/>
    <property type="project" value="TreeGrafter"/>
</dbReference>
<dbReference type="InterPro" id="IPR007110">
    <property type="entry name" value="Ig-like_dom"/>
</dbReference>
<reference evidence="5 6" key="1">
    <citation type="submission" date="2018-10" db="EMBL/GenBank/DDBJ databases">
        <title>Genome assembly for a Yunnan-Guizhou Plateau 3E fish, Anabarilius grahami (Regan), and its evolutionary and genetic applications.</title>
        <authorList>
            <person name="Jiang W."/>
        </authorList>
    </citation>
    <scope>NUCLEOTIDE SEQUENCE [LARGE SCALE GENOMIC DNA]</scope>
    <source>
        <strain evidence="5">AG-KIZ</strain>
        <tissue evidence="5">Muscle</tissue>
    </source>
</reference>
<dbReference type="SMART" id="SM00406">
    <property type="entry name" value="IGv"/>
    <property type="match status" value="2"/>
</dbReference>
<evidence type="ECO:0000256" key="1">
    <source>
        <dbReference type="ARBA" id="ARBA00018734"/>
    </source>
</evidence>
<dbReference type="InterPro" id="IPR013783">
    <property type="entry name" value="Ig-like_fold"/>
</dbReference>
<dbReference type="PROSITE" id="PS50835">
    <property type="entry name" value="IG_LIKE"/>
    <property type="match status" value="2"/>
</dbReference>
<feature type="region of interest" description="Disordered" evidence="2">
    <location>
        <begin position="554"/>
        <end position="578"/>
    </location>
</feature>
<dbReference type="Gene3D" id="2.60.40.10">
    <property type="entry name" value="Immunoglobulins"/>
    <property type="match status" value="2"/>
</dbReference>
<dbReference type="InterPro" id="IPR042472">
    <property type="entry name" value="MXRA8"/>
</dbReference>
<keyword evidence="3" id="KW-0812">Transmembrane</keyword>
<keyword evidence="6" id="KW-1185">Reference proteome</keyword>
<evidence type="ECO:0000313" key="6">
    <source>
        <dbReference type="Proteomes" id="UP000281406"/>
    </source>
</evidence>
<organism evidence="5 6">
    <name type="scientific">Anabarilius grahami</name>
    <name type="common">Kanglang fish</name>
    <name type="synonym">Barilius grahami</name>
    <dbReference type="NCBI Taxonomy" id="495550"/>
    <lineage>
        <taxon>Eukaryota</taxon>
        <taxon>Metazoa</taxon>
        <taxon>Chordata</taxon>
        <taxon>Craniata</taxon>
        <taxon>Vertebrata</taxon>
        <taxon>Euteleostomi</taxon>
        <taxon>Actinopterygii</taxon>
        <taxon>Neopterygii</taxon>
        <taxon>Teleostei</taxon>
        <taxon>Ostariophysi</taxon>
        <taxon>Cypriniformes</taxon>
        <taxon>Xenocyprididae</taxon>
        <taxon>Xenocypridinae</taxon>
        <taxon>Xenocypridinae incertae sedis</taxon>
        <taxon>Anabarilius</taxon>
    </lineage>
</organism>
<dbReference type="InterPro" id="IPR013106">
    <property type="entry name" value="Ig_V-set"/>
</dbReference>
<evidence type="ECO:0000259" key="4">
    <source>
        <dbReference type="PROSITE" id="PS50835"/>
    </source>
</evidence>
<dbReference type="InterPro" id="IPR003599">
    <property type="entry name" value="Ig_sub"/>
</dbReference>